<feature type="transmembrane region" description="Helical" evidence="1">
    <location>
        <begin position="9"/>
        <end position="29"/>
    </location>
</feature>
<keyword evidence="3" id="KW-1185">Reference proteome</keyword>
<gene>
    <name evidence="2" type="ORF">ACFQ5D_23235</name>
</gene>
<reference evidence="3" key="1">
    <citation type="journal article" date="2019" name="Int. J. Syst. Evol. Microbiol.">
        <title>The Global Catalogue of Microorganisms (GCM) 10K type strain sequencing project: providing services to taxonomists for standard genome sequencing and annotation.</title>
        <authorList>
            <consortium name="The Broad Institute Genomics Platform"/>
            <consortium name="The Broad Institute Genome Sequencing Center for Infectious Disease"/>
            <person name="Wu L."/>
            <person name="Ma J."/>
        </authorList>
    </citation>
    <scope>NUCLEOTIDE SEQUENCE [LARGE SCALE GENOMIC DNA]</scope>
    <source>
        <strain evidence="3">CCM 9147</strain>
    </source>
</reference>
<name>A0ABW4DMA3_9BACL</name>
<proteinExistence type="predicted"/>
<protein>
    <recommendedName>
        <fullName evidence="4">DUF4352 domain-containing protein</fullName>
    </recommendedName>
</protein>
<keyword evidence="1" id="KW-1133">Transmembrane helix</keyword>
<evidence type="ECO:0008006" key="4">
    <source>
        <dbReference type="Google" id="ProtNLM"/>
    </source>
</evidence>
<accession>A0ABW4DMA3</accession>
<organism evidence="2 3">
    <name type="scientific">Paenibacillus farraposensis</name>
    <dbReference type="NCBI Taxonomy" id="2807095"/>
    <lineage>
        <taxon>Bacteria</taxon>
        <taxon>Bacillati</taxon>
        <taxon>Bacillota</taxon>
        <taxon>Bacilli</taxon>
        <taxon>Bacillales</taxon>
        <taxon>Paenibacillaceae</taxon>
        <taxon>Paenibacillus</taxon>
    </lineage>
</organism>
<evidence type="ECO:0000313" key="2">
    <source>
        <dbReference type="EMBL" id="MFD1464171.1"/>
    </source>
</evidence>
<evidence type="ECO:0000256" key="1">
    <source>
        <dbReference type="SAM" id="Phobius"/>
    </source>
</evidence>
<keyword evidence="1" id="KW-0472">Membrane</keyword>
<keyword evidence="1" id="KW-0812">Transmembrane</keyword>
<dbReference type="EMBL" id="JBHTNZ010000079">
    <property type="protein sequence ID" value="MFD1464171.1"/>
    <property type="molecule type" value="Genomic_DNA"/>
</dbReference>
<comment type="caution">
    <text evidence="2">The sequence shown here is derived from an EMBL/GenBank/DDBJ whole genome shotgun (WGS) entry which is preliminary data.</text>
</comment>
<evidence type="ECO:0000313" key="3">
    <source>
        <dbReference type="Proteomes" id="UP001597340"/>
    </source>
</evidence>
<dbReference type="Proteomes" id="UP001597340">
    <property type="component" value="Unassembled WGS sequence"/>
</dbReference>
<sequence length="153" mass="17680">MVIIFKEIYFYISSVMGIIAFIFTALRFYQERRPLRVTTEVAPHQYGTPIYDENANQIDEAFEDCLSVELTIFNKSLRNTTISTISHDSSFDFRGYLNNDEWPKNIYENGISVAPGAIIKIKKIMVPLDQEMLNIKIQTTYATIKLKVNIINN</sequence>